<dbReference type="EMBL" id="CH902619">
    <property type="protein sequence ID" value="KPU76918.1"/>
    <property type="molecule type" value="Genomic_DNA"/>
</dbReference>
<gene>
    <name evidence="2" type="primary">Dana\GF28024</name>
    <name evidence="2" type="ORF">GF28024</name>
</gene>
<feature type="compositionally biased region" description="Basic residues" evidence="1">
    <location>
        <begin position="18"/>
        <end position="27"/>
    </location>
</feature>
<protein>
    <submittedName>
        <fullName evidence="2">Uncharacterized protein</fullName>
    </submittedName>
</protein>
<evidence type="ECO:0000313" key="2">
    <source>
        <dbReference type="EMBL" id="KPU76918.1"/>
    </source>
</evidence>
<dbReference type="Proteomes" id="UP000007801">
    <property type="component" value="Unassembled WGS sequence"/>
</dbReference>
<dbReference type="AlphaFoldDB" id="A0A0P8ZR46"/>
<proteinExistence type="predicted"/>
<keyword evidence="3" id="KW-1185">Reference proteome</keyword>
<evidence type="ECO:0000256" key="1">
    <source>
        <dbReference type="SAM" id="MobiDB-lite"/>
    </source>
</evidence>
<name>A0A0P8ZR46_DROAN</name>
<sequence length="60" mass="6450">MSGVSPTFTVIAGAACHNQRRQKKQKNQLKQSGQKNSNKTPHEQELATGSGSKTNSCHIA</sequence>
<accession>A0A0P8ZR46</accession>
<dbReference type="KEGG" id="dan:26515433"/>
<reference evidence="2 3" key="1">
    <citation type="journal article" date="2007" name="Nature">
        <title>Evolution of genes and genomes on the Drosophila phylogeny.</title>
        <authorList>
            <consortium name="Drosophila 12 Genomes Consortium"/>
            <person name="Clark A.G."/>
            <person name="Eisen M.B."/>
            <person name="Smith D.R."/>
            <person name="Bergman C.M."/>
            <person name="Oliver B."/>
            <person name="Markow T.A."/>
            <person name="Kaufman T.C."/>
            <person name="Kellis M."/>
            <person name="Gelbart W."/>
            <person name="Iyer V.N."/>
            <person name="Pollard D.A."/>
            <person name="Sackton T.B."/>
            <person name="Larracuente A.M."/>
            <person name="Singh N.D."/>
            <person name="Abad J.P."/>
            <person name="Abt D.N."/>
            <person name="Adryan B."/>
            <person name="Aguade M."/>
            <person name="Akashi H."/>
            <person name="Anderson W.W."/>
            <person name="Aquadro C.F."/>
            <person name="Ardell D.H."/>
            <person name="Arguello R."/>
            <person name="Artieri C.G."/>
            <person name="Barbash D.A."/>
            <person name="Barker D."/>
            <person name="Barsanti P."/>
            <person name="Batterham P."/>
            <person name="Batzoglou S."/>
            <person name="Begun D."/>
            <person name="Bhutkar A."/>
            <person name="Blanco E."/>
            <person name="Bosak S.A."/>
            <person name="Bradley R.K."/>
            <person name="Brand A.D."/>
            <person name="Brent M.R."/>
            <person name="Brooks A.N."/>
            <person name="Brown R.H."/>
            <person name="Butlin R.K."/>
            <person name="Caggese C."/>
            <person name="Calvi B.R."/>
            <person name="Bernardo de Carvalho A."/>
            <person name="Caspi A."/>
            <person name="Castrezana S."/>
            <person name="Celniker S.E."/>
            <person name="Chang J.L."/>
            <person name="Chapple C."/>
            <person name="Chatterji S."/>
            <person name="Chinwalla A."/>
            <person name="Civetta A."/>
            <person name="Clifton S.W."/>
            <person name="Comeron J.M."/>
            <person name="Costello J.C."/>
            <person name="Coyne J.A."/>
            <person name="Daub J."/>
            <person name="David R.G."/>
            <person name="Delcher A.L."/>
            <person name="Delehaunty K."/>
            <person name="Do C.B."/>
            <person name="Ebling H."/>
            <person name="Edwards K."/>
            <person name="Eickbush T."/>
            <person name="Evans J.D."/>
            <person name="Filipski A."/>
            <person name="Findeiss S."/>
            <person name="Freyhult E."/>
            <person name="Fulton L."/>
            <person name="Fulton R."/>
            <person name="Garcia A.C."/>
            <person name="Gardiner A."/>
            <person name="Garfield D.A."/>
            <person name="Garvin B.E."/>
            <person name="Gibson G."/>
            <person name="Gilbert D."/>
            <person name="Gnerre S."/>
            <person name="Godfrey J."/>
            <person name="Good R."/>
            <person name="Gotea V."/>
            <person name="Gravely B."/>
            <person name="Greenberg A.J."/>
            <person name="Griffiths-Jones S."/>
            <person name="Gross S."/>
            <person name="Guigo R."/>
            <person name="Gustafson E.A."/>
            <person name="Haerty W."/>
            <person name="Hahn M.W."/>
            <person name="Halligan D.L."/>
            <person name="Halpern A.L."/>
            <person name="Halter G.M."/>
            <person name="Han M.V."/>
            <person name="Heger A."/>
            <person name="Hillier L."/>
            <person name="Hinrichs A.S."/>
            <person name="Holmes I."/>
            <person name="Hoskins R.A."/>
            <person name="Hubisz M.J."/>
            <person name="Hultmark D."/>
            <person name="Huntley M.A."/>
            <person name="Jaffe D.B."/>
            <person name="Jagadeeshan S."/>
            <person name="Jeck W.R."/>
            <person name="Johnson J."/>
            <person name="Jones C.D."/>
            <person name="Jordan W.C."/>
            <person name="Karpen G.H."/>
            <person name="Kataoka E."/>
            <person name="Keightley P.D."/>
            <person name="Kheradpour P."/>
            <person name="Kirkness E.F."/>
            <person name="Koerich L.B."/>
            <person name="Kristiansen K."/>
            <person name="Kudrna D."/>
            <person name="Kulathinal R.J."/>
            <person name="Kumar S."/>
            <person name="Kwok R."/>
            <person name="Lander E."/>
            <person name="Langley C.H."/>
            <person name="Lapoint R."/>
            <person name="Lazzaro B.P."/>
            <person name="Lee S.J."/>
            <person name="Levesque L."/>
            <person name="Li R."/>
            <person name="Lin C.F."/>
            <person name="Lin M.F."/>
            <person name="Lindblad-Toh K."/>
            <person name="Llopart A."/>
            <person name="Long M."/>
            <person name="Low L."/>
            <person name="Lozovsky E."/>
            <person name="Lu J."/>
            <person name="Luo M."/>
            <person name="Machado C.A."/>
            <person name="Makalowski W."/>
            <person name="Marzo M."/>
            <person name="Matsuda M."/>
            <person name="Matzkin L."/>
            <person name="McAllister B."/>
            <person name="McBride C.S."/>
            <person name="McKernan B."/>
            <person name="McKernan K."/>
            <person name="Mendez-Lago M."/>
            <person name="Minx P."/>
            <person name="Mollenhauer M.U."/>
            <person name="Montooth K."/>
            <person name="Mount S.M."/>
            <person name="Mu X."/>
            <person name="Myers E."/>
            <person name="Negre B."/>
            <person name="Newfeld S."/>
            <person name="Nielsen R."/>
            <person name="Noor M.A."/>
            <person name="O'Grady P."/>
            <person name="Pachter L."/>
            <person name="Papaceit M."/>
            <person name="Parisi M.J."/>
            <person name="Parisi M."/>
            <person name="Parts L."/>
            <person name="Pedersen J.S."/>
            <person name="Pesole G."/>
            <person name="Phillippy A.M."/>
            <person name="Ponting C.P."/>
            <person name="Pop M."/>
            <person name="Porcelli D."/>
            <person name="Powell J.R."/>
            <person name="Prohaska S."/>
            <person name="Pruitt K."/>
            <person name="Puig M."/>
            <person name="Quesneville H."/>
            <person name="Ram K.R."/>
            <person name="Rand D."/>
            <person name="Rasmussen M.D."/>
            <person name="Reed L.K."/>
            <person name="Reenan R."/>
            <person name="Reily A."/>
            <person name="Remington K.A."/>
            <person name="Rieger T.T."/>
            <person name="Ritchie M.G."/>
            <person name="Robin C."/>
            <person name="Rogers Y.H."/>
            <person name="Rohde C."/>
            <person name="Rozas J."/>
            <person name="Rubenfield M.J."/>
            <person name="Ruiz A."/>
            <person name="Russo S."/>
            <person name="Salzberg S.L."/>
            <person name="Sanchez-Gracia A."/>
            <person name="Saranga D.J."/>
            <person name="Sato H."/>
            <person name="Schaeffer S.W."/>
            <person name="Schatz M.C."/>
            <person name="Schlenke T."/>
            <person name="Schwartz R."/>
            <person name="Segarra C."/>
            <person name="Singh R.S."/>
            <person name="Sirot L."/>
            <person name="Sirota M."/>
            <person name="Sisneros N.B."/>
            <person name="Smith C.D."/>
            <person name="Smith T.F."/>
            <person name="Spieth J."/>
            <person name="Stage D.E."/>
            <person name="Stark A."/>
            <person name="Stephan W."/>
            <person name="Strausberg R.L."/>
            <person name="Strempel S."/>
            <person name="Sturgill D."/>
            <person name="Sutton G."/>
            <person name="Sutton G.G."/>
            <person name="Tao W."/>
            <person name="Teichmann S."/>
            <person name="Tobari Y.N."/>
            <person name="Tomimura Y."/>
            <person name="Tsolas J.M."/>
            <person name="Valente V.L."/>
            <person name="Venter E."/>
            <person name="Venter J.C."/>
            <person name="Vicario S."/>
            <person name="Vieira F.G."/>
            <person name="Vilella A.J."/>
            <person name="Villasante A."/>
            <person name="Walenz B."/>
            <person name="Wang J."/>
            <person name="Wasserman M."/>
            <person name="Watts T."/>
            <person name="Wilson D."/>
            <person name="Wilson R.K."/>
            <person name="Wing R.A."/>
            <person name="Wolfner M.F."/>
            <person name="Wong A."/>
            <person name="Wong G.K."/>
            <person name="Wu C.I."/>
            <person name="Wu G."/>
            <person name="Yamamoto D."/>
            <person name="Yang H.P."/>
            <person name="Yang S.P."/>
            <person name="Yorke J.A."/>
            <person name="Yoshida K."/>
            <person name="Zdobnov E."/>
            <person name="Zhang P."/>
            <person name="Zhang Y."/>
            <person name="Zimin A.V."/>
            <person name="Baldwin J."/>
            <person name="Abdouelleil A."/>
            <person name="Abdulkadir J."/>
            <person name="Abebe A."/>
            <person name="Abera B."/>
            <person name="Abreu J."/>
            <person name="Acer S.C."/>
            <person name="Aftuck L."/>
            <person name="Alexander A."/>
            <person name="An P."/>
            <person name="Anderson E."/>
            <person name="Anderson S."/>
            <person name="Arachi H."/>
            <person name="Azer M."/>
            <person name="Bachantsang P."/>
            <person name="Barry A."/>
            <person name="Bayul T."/>
            <person name="Berlin A."/>
            <person name="Bessette D."/>
            <person name="Bloom T."/>
            <person name="Blye J."/>
            <person name="Boguslavskiy L."/>
            <person name="Bonnet C."/>
            <person name="Boukhgalter B."/>
            <person name="Bourzgui I."/>
            <person name="Brown A."/>
            <person name="Cahill P."/>
            <person name="Channer S."/>
            <person name="Cheshatsang Y."/>
            <person name="Chuda L."/>
            <person name="Citroen M."/>
            <person name="Collymore A."/>
            <person name="Cooke P."/>
            <person name="Costello M."/>
            <person name="D'Aco K."/>
            <person name="Daza R."/>
            <person name="De Haan G."/>
            <person name="DeGray S."/>
            <person name="DeMaso C."/>
            <person name="Dhargay N."/>
            <person name="Dooley K."/>
            <person name="Dooley E."/>
            <person name="Doricent M."/>
            <person name="Dorje P."/>
            <person name="Dorjee K."/>
            <person name="Dupes A."/>
            <person name="Elong R."/>
            <person name="Falk J."/>
            <person name="Farina A."/>
            <person name="Faro S."/>
            <person name="Ferguson D."/>
            <person name="Fisher S."/>
            <person name="Foley C.D."/>
            <person name="Franke A."/>
            <person name="Friedrich D."/>
            <person name="Gadbois L."/>
            <person name="Gearin G."/>
            <person name="Gearin C.R."/>
            <person name="Giannoukos G."/>
            <person name="Goode T."/>
            <person name="Graham J."/>
            <person name="Grandbois E."/>
            <person name="Grewal S."/>
            <person name="Gyaltsen K."/>
            <person name="Hafez N."/>
            <person name="Hagos B."/>
            <person name="Hall J."/>
            <person name="Henson C."/>
            <person name="Hollinger A."/>
            <person name="Honan T."/>
            <person name="Huard M.D."/>
            <person name="Hughes L."/>
            <person name="Hurhula B."/>
            <person name="Husby M.E."/>
            <person name="Kamat A."/>
            <person name="Kanga B."/>
            <person name="Kashin S."/>
            <person name="Khazanovich D."/>
            <person name="Kisner P."/>
            <person name="Lance K."/>
            <person name="Lara M."/>
            <person name="Lee W."/>
            <person name="Lennon N."/>
            <person name="Letendre F."/>
            <person name="LeVine R."/>
            <person name="Lipovsky A."/>
            <person name="Liu X."/>
            <person name="Liu J."/>
            <person name="Liu S."/>
            <person name="Lokyitsang T."/>
            <person name="Lokyitsang Y."/>
            <person name="Lubonja R."/>
            <person name="Lui A."/>
            <person name="MacDonald P."/>
            <person name="Magnisalis V."/>
            <person name="Maru K."/>
            <person name="Matthews C."/>
            <person name="McCusker W."/>
            <person name="McDonough S."/>
            <person name="Mehta T."/>
            <person name="Meldrim J."/>
            <person name="Meneus L."/>
            <person name="Mihai O."/>
            <person name="Mihalev A."/>
            <person name="Mihova T."/>
            <person name="Mittelman R."/>
            <person name="Mlenga V."/>
            <person name="Montmayeur A."/>
            <person name="Mulrain L."/>
            <person name="Navidi A."/>
            <person name="Naylor J."/>
            <person name="Negash T."/>
            <person name="Nguyen T."/>
            <person name="Nguyen N."/>
            <person name="Nicol R."/>
            <person name="Norbu C."/>
            <person name="Norbu N."/>
            <person name="Novod N."/>
            <person name="O'Neill B."/>
            <person name="Osman S."/>
            <person name="Markiewicz E."/>
            <person name="Oyono O.L."/>
            <person name="Patti C."/>
            <person name="Phunkhang P."/>
            <person name="Pierre F."/>
            <person name="Priest M."/>
            <person name="Raghuraman S."/>
            <person name="Rege F."/>
            <person name="Reyes R."/>
            <person name="Rise C."/>
            <person name="Rogov P."/>
            <person name="Ross K."/>
            <person name="Ryan E."/>
            <person name="Settipalli S."/>
            <person name="Shea T."/>
            <person name="Sherpa N."/>
            <person name="Shi L."/>
            <person name="Shih D."/>
            <person name="Sparrow T."/>
            <person name="Spaulding J."/>
            <person name="Stalker J."/>
            <person name="Stange-Thomann N."/>
            <person name="Stavropoulos S."/>
            <person name="Stone C."/>
            <person name="Strader C."/>
            <person name="Tesfaye S."/>
            <person name="Thomson T."/>
            <person name="Thoulutsang Y."/>
            <person name="Thoulutsang D."/>
            <person name="Topham K."/>
            <person name="Topping I."/>
            <person name="Tsamla T."/>
            <person name="Vassiliev H."/>
            <person name="Vo A."/>
            <person name="Wangchuk T."/>
            <person name="Wangdi T."/>
            <person name="Weiand M."/>
            <person name="Wilkinson J."/>
            <person name="Wilson A."/>
            <person name="Yadav S."/>
            <person name="Young G."/>
            <person name="Yu Q."/>
            <person name="Zembek L."/>
            <person name="Zhong D."/>
            <person name="Zimmer A."/>
            <person name="Zwirko Z."/>
            <person name="Jaffe D.B."/>
            <person name="Alvarez P."/>
            <person name="Brockman W."/>
            <person name="Butler J."/>
            <person name="Chin C."/>
            <person name="Gnerre S."/>
            <person name="Grabherr M."/>
            <person name="Kleber M."/>
            <person name="Mauceli E."/>
            <person name="MacCallum I."/>
        </authorList>
    </citation>
    <scope>NUCLEOTIDE SEQUENCE [LARGE SCALE GENOMIC DNA]</scope>
    <source>
        <strain evidence="3">Tucson 14024-0371.13</strain>
    </source>
</reference>
<organism evidence="2 3">
    <name type="scientific">Drosophila ananassae</name>
    <name type="common">Fruit fly</name>
    <dbReference type="NCBI Taxonomy" id="7217"/>
    <lineage>
        <taxon>Eukaryota</taxon>
        <taxon>Metazoa</taxon>
        <taxon>Ecdysozoa</taxon>
        <taxon>Arthropoda</taxon>
        <taxon>Hexapoda</taxon>
        <taxon>Insecta</taxon>
        <taxon>Pterygota</taxon>
        <taxon>Neoptera</taxon>
        <taxon>Endopterygota</taxon>
        <taxon>Diptera</taxon>
        <taxon>Brachycera</taxon>
        <taxon>Muscomorpha</taxon>
        <taxon>Ephydroidea</taxon>
        <taxon>Drosophilidae</taxon>
        <taxon>Drosophila</taxon>
        <taxon>Sophophora</taxon>
    </lineage>
</organism>
<evidence type="ECO:0000313" key="3">
    <source>
        <dbReference type="Proteomes" id="UP000007801"/>
    </source>
</evidence>
<dbReference type="OrthoDB" id="7869295at2759"/>
<dbReference type="InParanoid" id="A0A0P8ZR46"/>
<feature type="compositionally biased region" description="Polar residues" evidence="1">
    <location>
        <begin position="47"/>
        <end position="60"/>
    </location>
</feature>
<feature type="region of interest" description="Disordered" evidence="1">
    <location>
        <begin position="1"/>
        <end position="60"/>
    </location>
</feature>
<feature type="compositionally biased region" description="Low complexity" evidence="1">
    <location>
        <begin position="28"/>
        <end position="39"/>
    </location>
</feature>